<keyword evidence="2" id="KW-0614">Plasmid</keyword>
<proteinExistence type="predicted"/>
<accession>B0S4B3</accession>
<evidence type="ECO:0000313" key="3">
    <source>
        <dbReference type="Proteomes" id="UP000001319"/>
    </source>
</evidence>
<evidence type="ECO:0000259" key="1">
    <source>
        <dbReference type="Pfam" id="PF18789"/>
    </source>
</evidence>
<dbReference type="KEGG" id="fma:FMG_P0055"/>
<dbReference type="InterPro" id="IPR041501">
    <property type="entry name" value="DarA_C"/>
</dbReference>
<sequence>MKYMYGMKVRGFSLGCQPKDGLLGLSDKSSDKYYDIIEYSRKLTEEEIEKYELVPVE</sequence>
<dbReference type="HOGENOM" id="CLU_2990083_0_0_9"/>
<dbReference type="EMBL" id="AP008972">
    <property type="protein sequence ID" value="BAG09104.1"/>
    <property type="molecule type" value="Genomic_DNA"/>
</dbReference>
<dbReference type="RefSeq" id="WP_012289867.1">
    <property type="nucleotide sequence ID" value="NC_010371.1"/>
</dbReference>
<name>B0S4B3_FINM2</name>
<reference evidence="2 3" key="1">
    <citation type="journal article" date="2008" name="DNA Res.">
        <title>Complete genome sequence of Finegoldia magna, an anaerobic opportunistic pathogen.</title>
        <authorList>
            <person name="Goto T."/>
            <person name="Yamashita A."/>
            <person name="Hirakawa H."/>
            <person name="Matsutani M."/>
            <person name="Todo K."/>
            <person name="Ohshima K."/>
            <person name="Toh H."/>
            <person name="Miyamoto K."/>
            <person name="Kuhara S."/>
            <person name="Hattori M."/>
            <person name="Shimizu T."/>
            <person name="Akimoto S."/>
        </authorList>
    </citation>
    <scope>NUCLEOTIDE SEQUENCE [LARGE SCALE GENOMIC DNA]</scope>
    <source>
        <strain evidence="3">ATCC 29328 / DSM 20472 / WAL 2508</strain>
        <plasmid evidence="2 3">pFMC</plasmid>
    </source>
</reference>
<dbReference type="AlphaFoldDB" id="B0S4B3"/>
<dbReference type="Proteomes" id="UP000001319">
    <property type="component" value="Plasmid pFMC"/>
</dbReference>
<evidence type="ECO:0000313" key="2">
    <source>
        <dbReference type="EMBL" id="BAG09104.1"/>
    </source>
</evidence>
<gene>
    <name evidence="2" type="ordered locus">FMG_P0055</name>
</gene>
<keyword evidence="3" id="KW-1185">Reference proteome</keyword>
<organism evidence="2 3">
    <name type="scientific">Finegoldia magna (strain ATCC 29328 / DSM 20472 / WAL 2508)</name>
    <name type="common">Peptostreptococcus magnus</name>
    <dbReference type="NCBI Taxonomy" id="334413"/>
    <lineage>
        <taxon>Bacteria</taxon>
        <taxon>Bacillati</taxon>
        <taxon>Bacillota</taxon>
        <taxon>Tissierellia</taxon>
        <taxon>Tissierellales</taxon>
        <taxon>Peptoniphilaceae</taxon>
        <taxon>Finegoldia</taxon>
    </lineage>
</organism>
<dbReference type="Pfam" id="PF18789">
    <property type="entry name" value="DarA_C"/>
    <property type="match status" value="1"/>
</dbReference>
<geneLocation type="plasmid" evidence="2 3">
    <name>pFMC</name>
</geneLocation>
<protein>
    <recommendedName>
        <fullName evidence="1">Defence against restriction A C-terminal domain-containing protein</fullName>
    </recommendedName>
</protein>
<feature type="domain" description="Defence against restriction A C-terminal" evidence="1">
    <location>
        <begin position="1"/>
        <end position="56"/>
    </location>
</feature>